<organism evidence="2 3">
    <name type="scientific">Mucilaginibacter arboris</name>
    <dbReference type="NCBI Taxonomy" id="2682090"/>
    <lineage>
        <taxon>Bacteria</taxon>
        <taxon>Pseudomonadati</taxon>
        <taxon>Bacteroidota</taxon>
        <taxon>Sphingobacteriia</taxon>
        <taxon>Sphingobacteriales</taxon>
        <taxon>Sphingobacteriaceae</taxon>
        <taxon>Mucilaginibacter</taxon>
    </lineage>
</organism>
<comment type="caution">
    <text evidence="2">The sequence shown here is derived from an EMBL/GenBank/DDBJ whole genome shotgun (WGS) entry which is preliminary data.</text>
</comment>
<protein>
    <recommendedName>
        <fullName evidence="4">DUF304 domain-containing protein</fullName>
    </recommendedName>
</protein>
<proteinExistence type="predicted"/>
<dbReference type="RefSeq" id="WP_157568186.1">
    <property type="nucleotide sequence ID" value="NZ_WPIK01000013.1"/>
</dbReference>
<name>A0A7K1SZF7_9SPHI</name>
<dbReference type="EMBL" id="WPIK01000013">
    <property type="protein sequence ID" value="MVN22683.1"/>
    <property type="molecule type" value="Genomic_DNA"/>
</dbReference>
<evidence type="ECO:0000313" key="3">
    <source>
        <dbReference type="Proteomes" id="UP000462014"/>
    </source>
</evidence>
<evidence type="ECO:0000313" key="2">
    <source>
        <dbReference type="EMBL" id="MVN22683.1"/>
    </source>
</evidence>
<evidence type="ECO:0008006" key="4">
    <source>
        <dbReference type="Google" id="ProtNLM"/>
    </source>
</evidence>
<keyword evidence="1" id="KW-0812">Transmembrane</keyword>
<dbReference type="Proteomes" id="UP000462014">
    <property type="component" value="Unassembled WGS sequence"/>
</dbReference>
<gene>
    <name evidence="2" type="ORF">GO621_14220</name>
</gene>
<keyword evidence="1" id="KW-0472">Membrane</keyword>
<feature type="transmembrane region" description="Helical" evidence="1">
    <location>
        <begin position="46"/>
        <end position="66"/>
    </location>
</feature>
<evidence type="ECO:0000256" key="1">
    <source>
        <dbReference type="SAM" id="Phobius"/>
    </source>
</evidence>
<keyword evidence="3" id="KW-1185">Reference proteome</keyword>
<accession>A0A7K1SZF7</accession>
<sequence length="158" mass="18433">MTNQLNLTHQANSLHWEKFWLFSKIFLAFLIGITLLSSFTTVPSGFYVSNMALCLLFVVAVLVVKFKRKQVPFIKIEADKLQYFCQVKKELVVIPVNEITNITTRFCELQIHTQVCTHCLNMDQIKQETQRWEIKEMIRKLAVEKGKRLIMADHNKAS</sequence>
<keyword evidence="1" id="KW-1133">Transmembrane helix</keyword>
<reference evidence="2 3" key="1">
    <citation type="submission" date="2019-12" db="EMBL/GenBank/DDBJ databases">
        <title>Mucilaginibacter sp. HMF7410 genome sequencing and assembly.</title>
        <authorList>
            <person name="Kang H."/>
            <person name="Cha I."/>
            <person name="Kim H."/>
            <person name="Joh K."/>
        </authorList>
    </citation>
    <scope>NUCLEOTIDE SEQUENCE [LARGE SCALE GENOMIC DNA]</scope>
    <source>
        <strain evidence="2 3">HMF7410</strain>
    </source>
</reference>
<feature type="transmembrane region" description="Helical" evidence="1">
    <location>
        <begin position="21"/>
        <end position="40"/>
    </location>
</feature>
<dbReference type="AlphaFoldDB" id="A0A7K1SZF7"/>